<feature type="non-terminal residue" evidence="1">
    <location>
        <position position="1"/>
    </location>
</feature>
<dbReference type="Gene3D" id="3.20.20.80">
    <property type="entry name" value="Glycosidases"/>
    <property type="match status" value="1"/>
</dbReference>
<keyword evidence="2" id="KW-1185">Reference proteome</keyword>
<dbReference type="EMBL" id="PGCJ01000826">
    <property type="protein sequence ID" value="PLW18695.1"/>
    <property type="molecule type" value="Genomic_DNA"/>
</dbReference>
<dbReference type="STRING" id="200324.A0A2N5SZQ7"/>
<name>A0A2N5SZQ7_9BASI</name>
<dbReference type="Proteomes" id="UP000235388">
    <property type="component" value="Unassembled WGS sequence"/>
</dbReference>
<comment type="caution">
    <text evidence="1">The sequence shown here is derived from an EMBL/GenBank/DDBJ whole genome shotgun (WGS) entry which is preliminary data.</text>
</comment>
<evidence type="ECO:0000313" key="2">
    <source>
        <dbReference type="Proteomes" id="UP000235388"/>
    </source>
</evidence>
<sequence length="290" mass="32418">VASIQLRLSCKRRFPRRQQGDNMHALNSPLSTLESFSATGLPKTATRRMKQLRGVSATGTTPSRRRSRAFCLRHTTQSTAWGKCPWSGKRWCWTKPSRPPPTTRLSPSGATRPWLASLSRRATPSSMAPAIILTLTVGLEAGLALPSMIYYFDPYNNIDPAQRKQVLGGHCLGQTPPLGSLRWSLAPQSHYSSFSLRFLFFSTVIGQASLWFEQTEKQNMGGIICPSALSTVKLYWTSTQQGQSVMEELPCIHNMRYWFLQRGIRAAPCQPHWCAIRPGQCNLPPLATEN</sequence>
<organism evidence="1 2">
    <name type="scientific">Puccinia coronata f. sp. avenae</name>
    <dbReference type="NCBI Taxonomy" id="200324"/>
    <lineage>
        <taxon>Eukaryota</taxon>
        <taxon>Fungi</taxon>
        <taxon>Dikarya</taxon>
        <taxon>Basidiomycota</taxon>
        <taxon>Pucciniomycotina</taxon>
        <taxon>Pucciniomycetes</taxon>
        <taxon>Pucciniales</taxon>
        <taxon>Pucciniaceae</taxon>
        <taxon>Puccinia</taxon>
    </lineage>
</organism>
<reference evidence="1 2" key="1">
    <citation type="submission" date="2017-11" db="EMBL/GenBank/DDBJ databases">
        <title>De novo assembly and phasing of dikaryotic genomes from two isolates of Puccinia coronata f. sp. avenae, the causal agent of oat crown rust.</title>
        <authorList>
            <person name="Miller M.E."/>
            <person name="Zhang Y."/>
            <person name="Omidvar V."/>
            <person name="Sperschneider J."/>
            <person name="Schwessinger B."/>
            <person name="Raley C."/>
            <person name="Palmer J.M."/>
            <person name="Garnica D."/>
            <person name="Upadhyaya N."/>
            <person name="Rathjen J."/>
            <person name="Taylor J.M."/>
            <person name="Park R.F."/>
            <person name="Dodds P.N."/>
            <person name="Hirsch C.D."/>
            <person name="Kianian S.F."/>
            <person name="Figueroa M."/>
        </authorList>
    </citation>
    <scope>NUCLEOTIDE SEQUENCE [LARGE SCALE GENOMIC DNA]</scope>
    <source>
        <strain evidence="1">12NC29</strain>
    </source>
</reference>
<protein>
    <submittedName>
        <fullName evidence="1">Uncharacterized protein</fullName>
    </submittedName>
</protein>
<dbReference type="AlphaFoldDB" id="A0A2N5SZQ7"/>
<accession>A0A2N5SZQ7</accession>
<gene>
    <name evidence="1" type="ORF">PCANC_12539</name>
</gene>
<evidence type="ECO:0000313" key="1">
    <source>
        <dbReference type="EMBL" id="PLW18695.1"/>
    </source>
</evidence>
<dbReference type="OrthoDB" id="428480at2759"/>
<proteinExistence type="predicted"/>